<name>A0A6J1KG52_CUCMA</name>
<dbReference type="InterPro" id="IPR011992">
    <property type="entry name" value="EF-hand-dom_pair"/>
</dbReference>
<reference evidence="5" key="1">
    <citation type="submission" date="2025-08" db="UniProtKB">
        <authorList>
            <consortium name="RefSeq"/>
        </authorList>
    </citation>
    <scope>IDENTIFICATION</scope>
    <source>
        <tissue evidence="5">Young leaves</tissue>
    </source>
</reference>
<dbReference type="PROSITE" id="PS50222">
    <property type="entry name" value="EF_HAND_2"/>
    <property type="match status" value="4"/>
</dbReference>
<keyword evidence="1" id="KW-0677">Repeat</keyword>
<feature type="domain" description="EF-hand" evidence="3">
    <location>
        <begin position="10"/>
        <end position="45"/>
    </location>
</feature>
<sequence>MEMGEGLTRQQMDQLQEVFHLFDRNGDGCITLDELRTEIQKFDYNLTEEELKDMINEVDADGNGTIEFGELRNLMSKTFKEETEEKLEEAFKLFDENQDGYISANELSSVLRMLNLGERLTYEEIQQMINDADLDGDGQVDYHEFVNMMTEYWKKADDESEILP</sequence>
<dbReference type="PROSITE" id="PS00018">
    <property type="entry name" value="EF_HAND_1"/>
    <property type="match status" value="4"/>
</dbReference>
<dbReference type="PANTHER" id="PTHR23048">
    <property type="entry name" value="MYOSIN LIGHT CHAIN 1, 3"/>
    <property type="match status" value="1"/>
</dbReference>
<dbReference type="PANTHER" id="PTHR23048:SF0">
    <property type="entry name" value="CALMODULIN LIKE 3"/>
    <property type="match status" value="1"/>
</dbReference>
<keyword evidence="4" id="KW-1185">Reference proteome</keyword>
<feature type="domain" description="EF-hand" evidence="3">
    <location>
        <begin position="46"/>
        <end position="81"/>
    </location>
</feature>
<dbReference type="RefSeq" id="XP_023000551.1">
    <property type="nucleotide sequence ID" value="XM_023144783.1"/>
</dbReference>
<dbReference type="AlphaFoldDB" id="A0A6J1KG52"/>
<keyword evidence="2" id="KW-0106">Calcium</keyword>
<dbReference type="GeneID" id="111494791"/>
<proteinExistence type="predicted"/>
<evidence type="ECO:0000313" key="5">
    <source>
        <dbReference type="RefSeq" id="XP_023000551.1"/>
    </source>
</evidence>
<evidence type="ECO:0000256" key="2">
    <source>
        <dbReference type="ARBA" id="ARBA00022837"/>
    </source>
</evidence>
<dbReference type="OrthoDB" id="26525at2759"/>
<feature type="domain" description="EF-hand" evidence="3">
    <location>
        <begin position="82"/>
        <end position="117"/>
    </location>
</feature>
<dbReference type="InterPro" id="IPR002048">
    <property type="entry name" value="EF_hand_dom"/>
</dbReference>
<dbReference type="SMART" id="SM00054">
    <property type="entry name" value="EFh"/>
    <property type="match status" value="4"/>
</dbReference>
<dbReference type="Gene3D" id="1.10.238.10">
    <property type="entry name" value="EF-hand"/>
    <property type="match status" value="3"/>
</dbReference>
<dbReference type="InterPro" id="IPR018247">
    <property type="entry name" value="EF_Hand_1_Ca_BS"/>
</dbReference>
<accession>A0A6J1KG52</accession>
<dbReference type="GO" id="GO:0016460">
    <property type="term" value="C:myosin II complex"/>
    <property type="evidence" value="ECO:0007669"/>
    <property type="project" value="TreeGrafter"/>
</dbReference>
<protein>
    <submittedName>
        <fullName evidence="5">Calmodulin-like protein 8</fullName>
    </submittedName>
</protein>
<evidence type="ECO:0000259" key="3">
    <source>
        <dbReference type="PROSITE" id="PS50222"/>
    </source>
</evidence>
<dbReference type="SUPFAM" id="SSF47473">
    <property type="entry name" value="EF-hand"/>
    <property type="match status" value="1"/>
</dbReference>
<organism evidence="4 5">
    <name type="scientific">Cucurbita maxima</name>
    <name type="common">Pumpkin</name>
    <name type="synonym">Winter squash</name>
    <dbReference type="NCBI Taxonomy" id="3661"/>
    <lineage>
        <taxon>Eukaryota</taxon>
        <taxon>Viridiplantae</taxon>
        <taxon>Streptophyta</taxon>
        <taxon>Embryophyta</taxon>
        <taxon>Tracheophyta</taxon>
        <taxon>Spermatophyta</taxon>
        <taxon>Magnoliopsida</taxon>
        <taxon>eudicotyledons</taxon>
        <taxon>Gunneridae</taxon>
        <taxon>Pentapetalae</taxon>
        <taxon>rosids</taxon>
        <taxon>fabids</taxon>
        <taxon>Cucurbitales</taxon>
        <taxon>Cucurbitaceae</taxon>
        <taxon>Cucurbiteae</taxon>
        <taxon>Cucurbita</taxon>
    </lineage>
</organism>
<evidence type="ECO:0000256" key="1">
    <source>
        <dbReference type="ARBA" id="ARBA00022737"/>
    </source>
</evidence>
<dbReference type="Pfam" id="PF13499">
    <property type="entry name" value="EF-hand_7"/>
    <property type="match status" value="2"/>
</dbReference>
<dbReference type="Proteomes" id="UP000504608">
    <property type="component" value="Unplaced"/>
</dbReference>
<evidence type="ECO:0000313" key="4">
    <source>
        <dbReference type="Proteomes" id="UP000504608"/>
    </source>
</evidence>
<gene>
    <name evidence="5" type="primary">LOC111494791</name>
</gene>
<feature type="domain" description="EF-hand" evidence="3">
    <location>
        <begin position="120"/>
        <end position="155"/>
    </location>
</feature>
<dbReference type="KEGG" id="cmax:111494791"/>
<dbReference type="InterPro" id="IPR050230">
    <property type="entry name" value="CALM/Myosin/TropC-like"/>
</dbReference>
<dbReference type="CDD" id="cd00051">
    <property type="entry name" value="EFh"/>
    <property type="match status" value="2"/>
</dbReference>
<dbReference type="FunFam" id="1.10.238.10:FF:000001">
    <property type="entry name" value="Calmodulin 1"/>
    <property type="match status" value="1"/>
</dbReference>
<dbReference type="GO" id="GO:0005509">
    <property type="term" value="F:calcium ion binding"/>
    <property type="evidence" value="ECO:0007669"/>
    <property type="project" value="InterPro"/>
</dbReference>